<evidence type="ECO:0000313" key="7">
    <source>
        <dbReference type="EMBL" id="SER84471.1"/>
    </source>
</evidence>
<dbReference type="InterPro" id="IPR001647">
    <property type="entry name" value="HTH_TetR"/>
</dbReference>
<evidence type="ECO:0000256" key="3">
    <source>
        <dbReference type="ARBA" id="ARBA00023163"/>
    </source>
</evidence>
<dbReference type="InterPro" id="IPR036271">
    <property type="entry name" value="Tet_transcr_reg_TetR-rel_C_sf"/>
</dbReference>
<dbReference type="InterPro" id="IPR009057">
    <property type="entry name" value="Homeodomain-like_sf"/>
</dbReference>
<keyword evidence="2 4" id="KW-0238">DNA-binding</keyword>
<feature type="DNA-binding region" description="H-T-H motif" evidence="4">
    <location>
        <begin position="49"/>
        <end position="68"/>
    </location>
</feature>
<feature type="region of interest" description="Disordered" evidence="5">
    <location>
        <begin position="1"/>
        <end position="23"/>
    </location>
</feature>
<dbReference type="Pfam" id="PF16859">
    <property type="entry name" value="TetR_C_11"/>
    <property type="match status" value="1"/>
</dbReference>
<keyword evidence="8" id="KW-1185">Reference proteome</keyword>
<sequence length="215" mass="24100">MDLKESTLDERTEAPPAQRRSRRRGAALEKAILDAGWEQLVGKGVENFSYDSVAARAGTSKPVLYRRWSSLPELVIATLRHRIDERTIHQIDTGSLRTDVIELLRQVNEQRAEMFFLITGAGMYFEQIHTTPAQMREQVLAGLRPSMDGALARARARGELHCELPPRVANLPFDLLHGEILMTMQALSEQAIHSIVDEVFLPLVNAYDSGQVGAR</sequence>
<dbReference type="GO" id="GO:0000976">
    <property type="term" value="F:transcription cis-regulatory region binding"/>
    <property type="evidence" value="ECO:0007669"/>
    <property type="project" value="TreeGrafter"/>
</dbReference>
<protein>
    <submittedName>
        <fullName evidence="7">DNA-binding transcriptional regulator, AcrR family</fullName>
    </submittedName>
</protein>
<dbReference type="InterPro" id="IPR011075">
    <property type="entry name" value="TetR_C"/>
</dbReference>
<dbReference type="PROSITE" id="PS50977">
    <property type="entry name" value="HTH_TETR_2"/>
    <property type="match status" value="1"/>
</dbReference>
<evidence type="ECO:0000313" key="8">
    <source>
        <dbReference type="Proteomes" id="UP000198815"/>
    </source>
</evidence>
<proteinExistence type="predicted"/>
<evidence type="ECO:0000256" key="1">
    <source>
        <dbReference type="ARBA" id="ARBA00023015"/>
    </source>
</evidence>
<evidence type="ECO:0000259" key="6">
    <source>
        <dbReference type="PROSITE" id="PS50977"/>
    </source>
</evidence>
<dbReference type="PANTHER" id="PTHR30055">
    <property type="entry name" value="HTH-TYPE TRANSCRIPTIONAL REGULATOR RUTR"/>
    <property type="match status" value="1"/>
</dbReference>
<gene>
    <name evidence="7" type="ORF">SAMN05443377_11358</name>
</gene>
<dbReference type="RefSeq" id="WP_091969677.1">
    <property type="nucleotide sequence ID" value="NZ_FOGZ01000013.1"/>
</dbReference>
<organism evidence="7 8">
    <name type="scientific">Propionibacterium cyclohexanicum</name>
    <dbReference type="NCBI Taxonomy" id="64702"/>
    <lineage>
        <taxon>Bacteria</taxon>
        <taxon>Bacillati</taxon>
        <taxon>Actinomycetota</taxon>
        <taxon>Actinomycetes</taxon>
        <taxon>Propionibacteriales</taxon>
        <taxon>Propionibacteriaceae</taxon>
        <taxon>Propionibacterium</taxon>
    </lineage>
</organism>
<name>A0A1H9SHP3_9ACTN</name>
<evidence type="ECO:0000256" key="4">
    <source>
        <dbReference type="PROSITE-ProRule" id="PRU00335"/>
    </source>
</evidence>
<dbReference type="Gene3D" id="1.10.357.10">
    <property type="entry name" value="Tetracycline Repressor, domain 2"/>
    <property type="match status" value="1"/>
</dbReference>
<dbReference type="EMBL" id="FOGZ01000013">
    <property type="protein sequence ID" value="SER84471.1"/>
    <property type="molecule type" value="Genomic_DNA"/>
</dbReference>
<dbReference type="OrthoDB" id="9796019at2"/>
<keyword evidence="1" id="KW-0805">Transcription regulation</keyword>
<feature type="domain" description="HTH tetR-type" evidence="6">
    <location>
        <begin position="26"/>
        <end position="86"/>
    </location>
</feature>
<dbReference type="Gene3D" id="1.10.10.60">
    <property type="entry name" value="Homeodomain-like"/>
    <property type="match status" value="1"/>
</dbReference>
<dbReference type="GO" id="GO:0003700">
    <property type="term" value="F:DNA-binding transcription factor activity"/>
    <property type="evidence" value="ECO:0007669"/>
    <property type="project" value="TreeGrafter"/>
</dbReference>
<dbReference type="SUPFAM" id="SSF48498">
    <property type="entry name" value="Tetracyclin repressor-like, C-terminal domain"/>
    <property type="match status" value="1"/>
</dbReference>
<reference evidence="7 8" key="1">
    <citation type="submission" date="2016-10" db="EMBL/GenBank/DDBJ databases">
        <authorList>
            <person name="de Groot N.N."/>
        </authorList>
    </citation>
    <scope>NUCLEOTIDE SEQUENCE [LARGE SCALE GENOMIC DNA]</scope>
    <source>
        <strain evidence="7 8">DSM 16859</strain>
    </source>
</reference>
<accession>A0A1H9SHP3</accession>
<dbReference type="PANTHER" id="PTHR30055:SF148">
    <property type="entry name" value="TETR-FAMILY TRANSCRIPTIONAL REGULATOR"/>
    <property type="match status" value="1"/>
</dbReference>
<keyword evidence="3" id="KW-0804">Transcription</keyword>
<evidence type="ECO:0000256" key="5">
    <source>
        <dbReference type="SAM" id="MobiDB-lite"/>
    </source>
</evidence>
<dbReference type="Proteomes" id="UP000198815">
    <property type="component" value="Unassembled WGS sequence"/>
</dbReference>
<dbReference type="STRING" id="64702.SAMN05443377_11358"/>
<dbReference type="AlphaFoldDB" id="A0A1H9SHP3"/>
<feature type="compositionally biased region" description="Basic and acidic residues" evidence="5">
    <location>
        <begin position="1"/>
        <end position="13"/>
    </location>
</feature>
<evidence type="ECO:0000256" key="2">
    <source>
        <dbReference type="ARBA" id="ARBA00023125"/>
    </source>
</evidence>
<dbReference type="Pfam" id="PF00440">
    <property type="entry name" value="TetR_N"/>
    <property type="match status" value="1"/>
</dbReference>
<dbReference type="SUPFAM" id="SSF46689">
    <property type="entry name" value="Homeodomain-like"/>
    <property type="match status" value="1"/>
</dbReference>
<dbReference type="InterPro" id="IPR050109">
    <property type="entry name" value="HTH-type_TetR-like_transc_reg"/>
</dbReference>